<dbReference type="EMBL" id="CABFPH010000159">
    <property type="protein sequence ID" value="VUD74802.1"/>
    <property type="molecule type" value="Genomic_DNA"/>
</dbReference>
<reference evidence="2 3" key="1">
    <citation type="submission" date="2019-06" db="EMBL/GenBank/DDBJ databases">
        <authorList>
            <person name="Rodrigo-Torres L."/>
            <person name="Arahal R. D."/>
            <person name="Lucena T."/>
        </authorList>
    </citation>
    <scope>NUCLEOTIDE SEQUENCE [LARGE SCALE GENOMIC DNA]</scope>
    <source>
        <strain evidence="2 3">SB0023/3</strain>
    </source>
</reference>
<evidence type="ECO:0000313" key="3">
    <source>
        <dbReference type="Proteomes" id="UP000410984"/>
    </source>
</evidence>
<organism evidence="2 3">
    <name type="scientific">Methylobacterium symbioticum</name>
    <dbReference type="NCBI Taxonomy" id="2584084"/>
    <lineage>
        <taxon>Bacteria</taxon>
        <taxon>Pseudomonadati</taxon>
        <taxon>Pseudomonadota</taxon>
        <taxon>Alphaproteobacteria</taxon>
        <taxon>Hyphomicrobiales</taxon>
        <taxon>Methylobacteriaceae</taxon>
        <taxon>Methylobacterium</taxon>
    </lineage>
</organism>
<proteinExistence type="predicted"/>
<dbReference type="RefSeq" id="WP_142586061.1">
    <property type="nucleotide sequence ID" value="NZ_CABFPH010000159.1"/>
</dbReference>
<evidence type="ECO:0000313" key="2">
    <source>
        <dbReference type="EMBL" id="VUD74802.1"/>
    </source>
</evidence>
<dbReference type="Pfam" id="PF00239">
    <property type="entry name" value="Resolvase"/>
    <property type="match status" value="1"/>
</dbReference>
<dbReference type="AlphaFoldDB" id="A0A509EL89"/>
<sequence length="243" mass="26596">MAQVQYVSYIDLDVADGAALADELADQRAAAAAHLARCHGREVAELREIRLGGFEPARTELRKALDLCQRHGATLLVAKLERLARDPAFLADLRRDLLRRGLRFVAADMPEASEVTVGIMAALAAVEDAPAASAERLVRKRDYFARLIDRQSRDAAKRREARGRAGPLVPAVARTPHSRPSMRRTLERALSVAPVLAEIRAAGATTFEEVAHALNELGVPSARGDRWYPSQVRQVEKRIASVG</sequence>
<dbReference type="GO" id="GO:0000150">
    <property type="term" value="F:DNA strand exchange activity"/>
    <property type="evidence" value="ECO:0007669"/>
    <property type="project" value="InterPro"/>
</dbReference>
<dbReference type="GO" id="GO:0003677">
    <property type="term" value="F:DNA binding"/>
    <property type="evidence" value="ECO:0007669"/>
    <property type="project" value="InterPro"/>
</dbReference>
<feature type="domain" description="Resolvase/invertase-type recombinase catalytic" evidence="1">
    <location>
        <begin position="6"/>
        <end position="153"/>
    </location>
</feature>
<dbReference type="Proteomes" id="UP000410984">
    <property type="component" value="Unassembled WGS sequence"/>
</dbReference>
<gene>
    <name evidence="2" type="ORF">MET9862_05435</name>
</gene>
<evidence type="ECO:0000259" key="1">
    <source>
        <dbReference type="SMART" id="SM00857"/>
    </source>
</evidence>
<keyword evidence="3" id="KW-1185">Reference proteome</keyword>
<dbReference type="InterPro" id="IPR006119">
    <property type="entry name" value="Resolv_N"/>
</dbReference>
<dbReference type="OrthoDB" id="2290206at2"/>
<protein>
    <recommendedName>
        <fullName evidence="1">Resolvase/invertase-type recombinase catalytic domain-containing protein</fullName>
    </recommendedName>
</protein>
<dbReference type="SMART" id="SM00857">
    <property type="entry name" value="Resolvase"/>
    <property type="match status" value="1"/>
</dbReference>
<dbReference type="Gene3D" id="3.40.50.1390">
    <property type="entry name" value="Resolvase, N-terminal catalytic domain"/>
    <property type="match status" value="1"/>
</dbReference>
<dbReference type="SUPFAM" id="SSF53041">
    <property type="entry name" value="Resolvase-like"/>
    <property type="match status" value="1"/>
</dbReference>
<name>A0A509EL89_9HYPH</name>
<dbReference type="InterPro" id="IPR036162">
    <property type="entry name" value="Resolvase-like_N_sf"/>
</dbReference>
<accession>A0A509EL89</accession>